<evidence type="ECO:0000259" key="10">
    <source>
        <dbReference type="PROSITE" id="PS50928"/>
    </source>
</evidence>
<reference evidence="11 12" key="1">
    <citation type="submission" date="2019-07" db="EMBL/GenBank/DDBJ databases">
        <title>Tepidimonas sediminis YIM 72259 draft genome.</title>
        <authorList>
            <person name="Da Costa M.S."/>
            <person name="Froufe H.J.C."/>
            <person name="Egas C."/>
            <person name="Albuquerque L."/>
        </authorList>
    </citation>
    <scope>NUCLEOTIDE SEQUENCE [LARGE SCALE GENOMIC DNA]</scope>
    <source>
        <strain evidence="11 12">YIM 72259</strain>
    </source>
</reference>
<dbReference type="PANTHER" id="PTHR30133:SF4">
    <property type="entry name" value="ARGININE_ORNITHINE TRANSPORT PROTEIN AOTQ"/>
    <property type="match status" value="1"/>
</dbReference>
<dbReference type="Pfam" id="PF00528">
    <property type="entry name" value="BPD_transp_1"/>
    <property type="match status" value="1"/>
</dbReference>
<feature type="transmembrane region" description="Helical" evidence="9">
    <location>
        <begin position="191"/>
        <end position="212"/>
    </location>
</feature>
<dbReference type="SUPFAM" id="SSF161098">
    <property type="entry name" value="MetI-like"/>
    <property type="match status" value="1"/>
</dbReference>
<dbReference type="RefSeq" id="WP_143892865.1">
    <property type="nucleotide sequence ID" value="NZ_VJND01000001.1"/>
</dbReference>
<dbReference type="NCBIfam" id="TIGR01726">
    <property type="entry name" value="HEQRo_perm_3TM"/>
    <property type="match status" value="1"/>
</dbReference>
<feature type="transmembrane region" description="Helical" evidence="9">
    <location>
        <begin position="90"/>
        <end position="107"/>
    </location>
</feature>
<keyword evidence="4" id="KW-1003">Cell membrane</keyword>
<feature type="transmembrane region" description="Helical" evidence="9">
    <location>
        <begin position="150"/>
        <end position="171"/>
    </location>
</feature>
<comment type="caution">
    <text evidence="11">The sequence shown here is derived from an EMBL/GenBank/DDBJ whole genome shotgun (WGS) entry which is preliminary data.</text>
</comment>
<evidence type="ECO:0000256" key="1">
    <source>
        <dbReference type="ARBA" id="ARBA00004429"/>
    </source>
</evidence>
<dbReference type="InterPro" id="IPR051613">
    <property type="entry name" value="ABC_transp_permease_HisMQ"/>
</dbReference>
<dbReference type="InterPro" id="IPR035906">
    <property type="entry name" value="MetI-like_sf"/>
</dbReference>
<dbReference type="Gene3D" id="1.10.3720.10">
    <property type="entry name" value="MetI-like"/>
    <property type="match status" value="1"/>
</dbReference>
<evidence type="ECO:0000256" key="4">
    <source>
        <dbReference type="ARBA" id="ARBA00022475"/>
    </source>
</evidence>
<evidence type="ECO:0000256" key="2">
    <source>
        <dbReference type="ARBA" id="ARBA00010072"/>
    </source>
</evidence>
<evidence type="ECO:0000256" key="3">
    <source>
        <dbReference type="ARBA" id="ARBA00022448"/>
    </source>
</evidence>
<keyword evidence="7 9" id="KW-1133">Transmembrane helix</keyword>
<dbReference type="CDD" id="cd06261">
    <property type="entry name" value="TM_PBP2"/>
    <property type="match status" value="1"/>
</dbReference>
<accession>A0A554WV65</accession>
<keyword evidence="5" id="KW-0997">Cell inner membrane</keyword>
<feature type="transmembrane region" description="Helical" evidence="9">
    <location>
        <begin position="12"/>
        <end position="32"/>
    </location>
</feature>
<feature type="transmembrane region" description="Helical" evidence="9">
    <location>
        <begin position="44"/>
        <end position="70"/>
    </location>
</feature>
<dbReference type="InterPro" id="IPR010065">
    <property type="entry name" value="AA_ABC_transptr_permease_3TM"/>
</dbReference>
<sequence length="232" mass="24895">MFDYLPGILQGALLTVGVSLGALLLSVLLGLLGASAKLSGRAPLVALATLYTTVIRGVPELVLMLLVFYGGTIGLNALLESLGSPEPVDINPFAAGVATIGFIYGAYMTETFRGAILAVPRGQMEAAWAFGMGRLATFVRITLPQMVRHALPGFTNNWLVLIKSTALVSLIGLKDMTFLAKQASAATREPFFFFLFVGALFLLYTSASLWALRRLQRRFSAGVRPAEAWQHG</sequence>
<dbReference type="PANTHER" id="PTHR30133">
    <property type="entry name" value="CATIONIC AMINO ACID TRANSPORTER, MEMBRANE COMPONENT"/>
    <property type="match status" value="1"/>
</dbReference>
<evidence type="ECO:0000256" key="7">
    <source>
        <dbReference type="ARBA" id="ARBA00022989"/>
    </source>
</evidence>
<comment type="subcellular location">
    <subcellularLocation>
        <location evidence="1">Cell inner membrane</location>
        <topology evidence="1">Multi-pass membrane protein</topology>
    </subcellularLocation>
    <subcellularLocation>
        <location evidence="9">Cell membrane</location>
        <topology evidence="9">Multi-pass membrane protein</topology>
    </subcellularLocation>
</comment>
<keyword evidence="3 9" id="KW-0813">Transport</keyword>
<dbReference type="AlphaFoldDB" id="A0A554WV65"/>
<dbReference type="OrthoDB" id="7026155at2"/>
<protein>
    <submittedName>
        <fullName evidence="11">Histidine transport system permease protein HisQ</fullName>
    </submittedName>
</protein>
<keyword evidence="12" id="KW-1185">Reference proteome</keyword>
<dbReference type="GO" id="GO:0022857">
    <property type="term" value="F:transmembrane transporter activity"/>
    <property type="evidence" value="ECO:0007669"/>
    <property type="project" value="InterPro"/>
</dbReference>
<evidence type="ECO:0000256" key="9">
    <source>
        <dbReference type="RuleBase" id="RU363032"/>
    </source>
</evidence>
<dbReference type="GO" id="GO:0043190">
    <property type="term" value="C:ATP-binding cassette (ABC) transporter complex"/>
    <property type="evidence" value="ECO:0007669"/>
    <property type="project" value="InterPro"/>
</dbReference>
<proteinExistence type="inferred from homology"/>
<evidence type="ECO:0000313" key="11">
    <source>
        <dbReference type="EMBL" id="TSE27458.1"/>
    </source>
</evidence>
<feature type="domain" description="ABC transmembrane type-1" evidence="10">
    <location>
        <begin position="12"/>
        <end position="213"/>
    </location>
</feature>
<name>A0A554WV65_9BURK</name>
<evidence type="ECO:0000256" key="8">
    <source>
        <dbReference type="ARBA" id="ARBA00023136"/>
    </source>
</evidence>
<dbReference type="Proteomes" id="UP000320225">
    <property type="component" value="Unassembled WGS sequence"/>
</dbReference>
<comment type="similarity">
    <text evidence="2">Belongs to the binding-protein-dependent transport system permease family. HisMQ subfamily.</text>
</comment>
<keyword evidence="8 9" id="KW-0472">Membrane</keyword>
<dbReference type="InterPro" id="IPR000515">
    <property type="entry name" value="MetI-like"/>
</dbReference>
<organism evidence="11 12">
    <name type="scientific">Tepidimonas sediminis</name>
    <dbReference type="NCBI Taxonomy" id="2588941"/>
    <lineage>
        <taxon>Bacteria</taxon>
        <taxon>Pseudomonadati</taxon>
        <taxon>Pseudomonadota</taxon>
        <taxon>Betaproteobacteria</taxon>
        <taxon>Burkholderiales</taxon>
        <taxon>Tepidimonas</taxon>
    </lineage>
</organism>
<dbReference type="EMBL" id="VJND01000001">
    <property type="protein sequence ID" value="TSE27458.1"/>
    <property type="molecule type" value="Genomic_DNA"/>
</dbReference>
<evidence type="ECO:0000256" key="5">
    <source>
        <dbReference type="ARBA" id="ARBA00022519"/>
    </source>
</evidence>
<evidence type="ECO:0000313" key="12">
    <source>
        <dbReference type="Proteomes" id="UP000320225"/>
    </source>
</evidence>
<dbReference type="PROSITE" id="PS50928">
    <property type="entry name" value="ABC_TM1"/>
    <property type="match status" value="1"/>
</dbReference>
<keyword evidence="6 9" id="KW-0812">Transmembrane</keyword>
<evidence type="ECO:0000256" key="6">
    <source>
        <dbReference type="ARBA" id="ARBA00022692"/>
    </source>
</evidence>
<gene>
    <name evidence="11" type="primary">hisQ</name>
    <name evidence="11" type="ORF">Tsedi_00295</name>
</gene>